<dbReference type="RefSeq" id="WP_122548127.1">
    <property type="nucleotide sequence ID" value="NZ_QWIV01000014.1"/>
</dbReference>
<dbReference type="AlphaFoldDB" id="A0A3M7LAG4"/>
<feature type="compositionally biased region" description="Basic and acidic residues" evidence="1">
    <location>
        <begin position="153"/>
        <end position="180"/>
    </location>
</feature>
<feature type="compositionally biased region" description="Basic and acidic residues" evidence="1">
    <location>
        <begin position="82"/>
        <end position="96"/>
    </location>
</feature>
<sequence>MTAPAFQLYAQDFLTGCIFLTNEEVGIYIRILTKQWTDGKIPKKRLGFLVGFEWDTFSEELKEKFIEEGGFIYNKRLENEREKHTNFHKKQVENGKKGGRPRKNIPLENVDNITDLEGDKKPTKTQTETQIKAKKSSSIYEDEDEIEIEEEIEKEKKGGMGEKKTQEQKKQNQEETSKPKKEMVLIIPEDFEELWDEWKEYRKAKKKKPYAGIKWEQNALNRFLELSNDDPALGRKVLDQTTSQNWEGLFKLRENEQPNDHNTDHNIRRLRNDTSKVSGTSEIISGARYTEFT</sequence>
<evidence type="ECO:0000313" key="2">
    <source>
        <dbReference type="EMBL" id="RMZ58980.1"/>
    </source>
</evidence>
<organism evidence="2 3">
    <name type="scientific">Chryseobacterium nematophagum</name>
    <dbReference type="NCBI Taxonomy" id="2305228"/>
    <lineage>
        <taxon>Bacteria</taxon>
        <taxon>Pseudomonadati</taxon>
        <taxon>Bacteroidota</taxon>
        <taxon>Flavobacteriia</taxon>
        <taxon>Flavobacteriales</taxon>
        <taxon>Weeksellaceae</taxon>
        <taxon>Chryseobacterium group</taxon>
        <taxon>Chryseobacterium</taxon>
    </lineage>
</organism>
<accession>A0A3M7LAG4</accession>
<gene>
    <name evidence="2" type="ORF">D1632_15555</name>
</gene>
<reference evidence="2 3" key="1">
    <citation type="submission" date="2018-08" db="EMBL/GenBank/DDBJ databases">
        <title>Chryseobacterium nematophagum: a novel matrix digesting pathogen of nematodes.</title>
        <authorList>
            <person name="Page A."/>
            <person name="Roberts M."/>
            <person name="Felix M.-A."/>
            <person name="Weir W."/>
        </authorList>
    </citation>
    <scope>NUCLEOTIDE SEQUENCE [LARGE SCALE GENOMIC DNA]</scope>
    <source>
        <strain evidence="2 3">JUb275</strain>
    </source>
</reference>
<evidence type="ECO:0000313" key="3">
    <source>
        <dbReference type="Proteomes" id="UP000267524"/>
    </source>
</evidence>
<dbReference type="Proteomes" id="UP000267524">
    <property type="component" value="Unassembled WGS sequence"/>
</dbReference>
<feature type="compositionally biased region" description="Acidic residues" evidence="1">
    <location>
        <begin position="140"/>
        <end position="152"/>
    </location>
</feature>
<dbReference type="EMBL" id="QWIV01000014">
    <property type="protein sequence ID" value="RMZ58980.1"/>
    <property type="molecule type" value="Genomic_DNA"/>
</dbReference>
<keyword evidence="3" id="KW-1185">Reference proteome</keyword>
<feature type="region of interest" description="Disordered" evidence="1">
    <location>
        <begin position="82"/>
        <end position="180"/>
    </location>
</feature>
<comment type="caution">
    <text evidence="2">The sequence shown here is derived from an EMBL/GenBank/DDBJ whole genome shotgun (WGS) entry which is preliminary data.</text>
</comment>
<evidence type="ECO:0000256" key="1">
    <source>
        <dbReference type="SAM" id="MobiDB-lite"/>
    </source>
</evidence>
<protein>
    <submittedName>
        <fullName evidence="2">DUF1376 domain-containing protein</fullName>
    </submittedName>
</protein>
<name>A0A3M7LAG4_9FLAO</name>
<proteinExistence type="predicted"/>